<accession>A0ABU5J4X0</accession>
<organism evidence="2 3">
    <name type="scientific">Robertmurraya mangrovi</name>
    <dbReference type="NCBI Taxonomy" id="3098077"/>
    <lineage>
        <taxon>Bacteria</taxon>
        <taxon>Bacillati</taxon>
        <taxon>Bacillota</taxon>
        <taxon>Bacilli</taxon>
        <taxon>Bacillales</taxon>
        <taxon>Bacillaceae</taxon>
        <taxon>Robertmurraya</taxon>
    </lineage>
</organism>
<evidence type="ECO:0000313" key="2">
    <source>
        <dbReference type="EMBL" id="MDZ5474469.1"/>
    </source>
</evidence>
<dbReference type="RefSeq" id="WP_322448751.1">
    <property type="nucleotide sequence ID" value="NZ_JAXOFX010000026.1"/>
</dbReference>
<evidence type="ECO:0000313" key="3">
    <source>
        <dbReference type="Proteomes" id="UP001290455"/>
    </source>
</evidence>
<dbReference type="Proteomes" id="UP001290455">
    <property type="component" value="Unassembled WGS sequence"/>
</dbReference>
<comment type="caution">
    <text evidence="2">The sequence shown here is derived from an EMBL/GenBank/DDBJ whole genome shotgun (WGS) entry which is preliminary data.</text>
</comment>
<sequence length="249" mass="29138">MNLNIRKEKKSITYEEKQTSPMSTFTSCVGFITLIIVGICLLAFFFVGPMVIKEWLFSTDDAIAFATEFSVSILVMMFIIFWFFACLYFVKGGKRFLLLMTVPFMAWVLLFFNYYLVTLDGVKASPYFQIIPKFIEWKEMDEIAFVPSYRVGRRDTTFEIKIACLIDGKSHWIETSGDLKKLQKLKEMLASQGDVPVFIYPLDKGDINRLSEIKDDNINYFKNMLKFLEVKDINNYKEEHILVNESFYE</sequence>
<proteinExistence type="predicted"/>
<feature type="transmembrane region" description="Helical" evidence="1">
    <location>
        <begin position="97"/>
        <end position="117"/>
    </location>
</feature>
<name>A0ABU5J4X0_9BACI</name>
<evidence type="ECO:0000256" key="1">
    <source>
        <dbReference type="SAM" id="Phobius"/>
    </source>
</evidence>
<keyword evidence="1" id="KW-0472">Membrane</keyword>
<dbReference type="EMBL" id="JAXOFX010000026">
    <property type="protein sequence ID" value="MDZ5474469.1"/>
    <property type="molecule type" value="Genomic_DNA"/>
</dbReference>
<protein>
    <submittedName>
        <fullName evidence="2">Uncharacterized protein</fullName>
    </submittedName>
</protein>
<keyword evidence="1" id="KW-0812">Transmembrane</keyword>
<gene>
    <name evidence="2" type="ORF">SM124_22600</name>
</gene>
<reference evidence="2 3" key="1">
    <citation type="submission" date="2023-11" db="EMBL/GenBank/DDBJ databases">
        <title>Bacillus jintuensis, isolated from a mudflat on the Beibu Gulf coast.</title>
        <authorList>
            <person name="Li M."/>
        </authorList>
    </citation>
    <scope>NUCLEOTIDE SEQUENCE [LARGE SCALE GENOMIC DNA]</scope>
    <source>
        <strain evidence="2 3">31A1R</strain>
    </source>
</reference>
<keyword evidence="1" id="KW-1133">Transmembrane helix</keyword>
<feature type="transmembrane region" description="Helical" evidence="1">
    <location>
        <begin position="69"/>
        <end position="90"/>
    </location>
</feature>
<dbReference type="PROSITE" id="PS51257">
    <property type="entry name" value="PROKAR_LIPOPROTEIN"/>
    <property type="match status" value="1"/>
</dbReference>
<feature type="transmembrane region" description="Helical" evidence="1">
    <location>
        <begin position="21"/>
        <end position="49"/>
    </location>
</feature>
<keyword evidence="3" id="KW-1185">Reference proteome</keyword>